<comment type="caution">
    <text evidence="5">The sequence shown here is derived from an EMBL/GenBank/DDBJ whole genome shotgun (WGS) entry which is preliminary data.</text>
</comment>
<dbReference type="PANTHER" id="PTHR46654">
    <property type="entry name" value="E3 UBIQUITIN-PROTEIN LIGASE HECTD3"/>
    <property type="match status" value="1"/>
</dbReference>
<dbReference type="AlphaFoldDB" id="A0A835Z4N2"/>
<sequence>MEVVHRPPGSSIDREVRPPPLVPGGAQPPPADAASREVDGLPWGFRCTVTPVFAPDALRRAFPARWAAHRARHAAFEPRHDVALARYLNAHASRKGLSAAVLLSSRWDALAPAEDDLVRLPALRELVLLPPLTDGGAGSGGGGSDGAEAAPSAAAVRCGMLLALNARLKDALPYLDLSQADRSWSATALLSNCRSLLLHVVKAPVWDAALQATTCDTSPFELCLSRSRAAKHALLGETDWDGRWSVYGQAYRAMRAMPPRMFRASSASNKLYTTLFMGERAQDAGGPYRETFAMYAQELQSAALPLLLRTPNAKHAAGLSGRDHWLLNPGATSPVQLEMLVFLGKLMGHAMRTREYLALNLSPLVWKALVGQEATREDLECVDMQLAKSMDAVRGKAADGTPSLTEDVFADAVLETFTAIALDGREVELRPGGRDEPVTWANRLDYATLVEQQRLNESKQQAEAVRAGLAMVVPLAVLSLFTWEEAEEMVCGRPGVDVALLESVTEYSGCRREDAHVRLFWTALRAFGDEERAMFLRFCWGRTRLPLTADQFAQRFKLQSFGRSPADDYLPVAHTCFFSLELPAYSSLEVMTKKLLYAIYNCQAIDGDETDTAMRAAAMGYED</sequence>
<evidence type="ECO:0000313" key="6">
    <source>
        <dbReference type="Proteomes" id="UP000664859"/>
    </source>
</evidence>
<evidence type="ECO:0000313" key="5">
    <source>
        <dbReference type="EMBL" id="KAG5186945.1"/>
    </source>
</evidence>
<organism evidence="5 6">
    <name type="scientific">Tribonema minus</name>
    <dbReference type="NCBI Taxonomy" id="303371"/>
    <lineage>
        <taxon>Eukaryota</taxon>
        <taxon>Sar</taxon>
        <taxon>Stramenopiles</taxon>
        <taxon>Ochrophyta</taxon>
        <taxon>PX clade</taxon>
        <taxon>Xanthophyceae</taxon>
        <taxon>Tribonematales</taxon>
        <taxon>Tribonemataceae</taxon>
        <taxon>Tribonema</taxon>
    </lineage>
</organism>
<dbReference type="PROSITE" id="PS50237">
    <property type="entry name" value="HECT"/>
    <property type="match status" value="1"/>
</dbReference>
<dbReference type="InterPro" id="IPR000569">
    <property type="entry name" value="HECT_dom"/>
</dbReference>
<proteinExistence type="predicted"/>
<protein>
    <recommendedName>
        <fullName evidence="4">HECT domain-containing protein</fullName>
    </recommendedName>
</protein>
<evidence type="ECO:0000256" key="3">
    <source>
        <dbReference type="SAM" id="MobiDB-lite"/>
    </source>
</evidence>
<evidence type="ECO:0000256" key="2">
    <source>
        <dbReference type="PROSITE-ProRule" id="PRU00104"/>
    </source>
</evidence>
<gene>
    <name evidence="5" type="ORF">JKP88DRAFT_257310</name>
</gene>
<dbReference type="EMBL" id="JAFCMP010000101">
    <property type="protein sequence ID" value="KAG5186945.1"/>
    <property type="molecule type" value="Genomic_DNA"/>
</dbReference>
<feature type="domain" description="HECT" evidence="4">
    <location>
        <begin position="258"/>
        <end position="622"/>
    </location>
</feature>
<evidence type="ECO:0000256" key="1">
    <source>
        <dbReference type="ARBA" id="ARBA00022786"/>
    </source>
</evidence>
<dbReference type="InterPro" id="IPR035983">
    <property type="entry name" value="Hect_E3_ubiquitin_ligase"/>
</dbReference>
<name>A0A835Z4N2_9STRA</name>
<dbReference type="InterPro" id="IPR042469">
    <property type="entry name" value="HECTD3"/>
</dbReference>
<keyword evidence="1 2" id="KW-0833">Ubl conjugation pathway</keyword>
<dbReference type="OrthoDB" id="239701at2759"/>
<reference evidence="5" key="1">
    <citation type="submission" date="2021-02" db="EMBL/GenBank/DDBJ databases">
        <title>First Annotated Genome of the Yellow-green Alga Tribonema minus.</title>
        <authorList>
            <person name="Mahan K.M."/>
        </authorList>
    </citation>
    <scope>NUCLEOTIDE SEQUENCE</scope>
    <source>
        <strain evidence="5">UTEX B ZZ1240</strain>
    </source>
</reference>
<dbReference type="Gene3D" id="3.30.2410.10">
    <property type="entry name" value="Hect, E3 ligase catalytic domain"/>
    <property type="match status" value="1"/>
</dbReference>
<dbReference type="GO" id="GO:0004842">
    <property type="term" value="F:ubiquitin-protein transferase activity"/>
    <property type="evidence" value="ECO:0007669"/>
    <property type="project" value="InterPro"/>
</dbReference>
<evidence type="ECO:0000259" key="4">
    <source>
        <dbReference type="PROSITE" id="PS50237"/>
    </source>
</evidence>
<dbReference type="Gene3D" id="3.90.1750.10">
    <property type="entry name" value="Hect, E3 ligase catalytic domains"/>
    <property type="match status" value="1"/>
</dbReference>
<dbReference type="SUPFAM" id="SSF56204">
    <property type="entry name" value="Hect, E3 ligase catalytic domain"/>
    <property type="match status" value="1"/>
</dbReference>
<feature type="region of interest" description="Disordered" evidence="3">
    <location>
        <begin position="1"/>
        <end position="37"/>
    </location>
</feature>
<dbReference type="SMART" id="SM00119">
    <property type="entry name" value="HECTc"/>
    <property type="match status" value="1"/>
</dbReference>
<feature type="compositionally biased region" description="Pro residues" evidence="3">
    <location>
        <begin position="18"/>
        <end position="31"/>
    </location>
</feature>
<dbReference type="Pfam" id="PF00632">
    <property type="entry name" value="HECT"/>
    <property type="match status" value="1"/>
</dbReference>
<accession>A0A835Z4N2</accession>
<dbReference type="Proteomes" id="UP000664859">
    <property type="component" value="Unassembled WGS sequence"/>
</dbReference>
<keyword evidence="6" id="KW-1185">Reference proteome</keyword>
<feature type="active site" description="Glycyl thioester intermediate" evidence="2">
    <location>
        <position position="576"/>
    </location>
</feature>
<dbReference type="Gene3D" id="3.30.2160.10">
    <property type="entry name" value="Hect, E3 ligase catalytic domain"/>
    <property type="match status" value="1"/>
</dbReference>
<dbReference type="PANTHER" id="PTHR46654:SF1">
    <property type="entry name" value="E3 UBIQUITIN-PROTEIN LIGASE HECTD3"/>
    <property type="match status" value="1"/>
</dbReference>